<dbReference type="Pfam" id="PF13229">
    <property type="entry name" value="Beta_helix"/>
    <property type="match status" value="1"/>
</dbReference>
<protein>
    <recommendedName>
        <fullName evidence="2">Right handed beta helix domain-containing protein</fullName>
    </recommendedName>
</protein>
<keyword evidence="1" id="KW-0732">Signal</keyword>
<sequence>MTRQQMAYLACTAVVVASGVGAALPSDHPSVHLVRQGESIQKAVDSARAGDTVVIAPGTYRESVTITARDVTLRGAGAKSTVIVPNTAATDACAKAGNGICVTGTDSKRVRGVTVASLTVRGFAKQGLWATGTDGLTVRRVTAEKNGQWGIAEERSVRTRFVRNIAKDNGDAGLFVSNTVTTEEGARDTLGTVIAHNMMSGNRIGITVRRVRNLTVARNEATGNCTAVFVVGDENKPRVGNLSVRGNYIHANNKSCPKTPRLPALQGSGIVLTGAEDTRVTHNRVEDNVGTSPLSGGIVLFKSFVGALSERNEVRDNVLLRNGPSDLANRDTAGKGNTFRGNTCKVSEPAGMC</sequence>
<proteinExistence type="predicted"/>
<dbReference type="Gene3D" id="2.160.20.10">
    <property type="entry name" value="Single-stranded right-handed beta-helix, Pectin lyase-like"/>
    <property type="match status" value="1"/>
</dbReference>
<feature type="chain" id="PRO_5014126587" description="Right handed beta helix domain-containing protein" evidence="1">
    <location>
        <begin position="23"/>
        <end position="353"/>
    </location>
</feature>
<dbReference type="EMBL" id="PJOS01000014">
    <property type="protein sequence ID" value="PKT73128.1"/>
    <property type="molecule type" value="Genomic_DNA"/>
</dbReference>
<organism evidence="3 4">
    <name type="scientific">Streptomyces populi</name>
    <dbReference type="NCBI Taxonomy" id="2058924"/>
    <lineage>
        <taxon>Bacteria</taxon>
        <taxon>Bacillati</taxon>
        <taxon>Actinomycetota</taxon>
        <taxon>Actinomycetes</taxon>
        <taxon>Kitasatosporales</taxon>
        <taxon>Streptomycetaceae</taxon>
        <taxon>Streptomyces</taxon>
    </lineage>
</organism>
<dbReference type="InterPro" id="IPR011050">
    <property type="entry name" value="Pectin_lyase_fold/virulence"/>
</dbReference>
<dbReference type="InterPro" id="IPR012334">
    <property type="entry name" value="Pectin_lyas_fold"/>
</dbReference>
<evidence type="ECO:0000313" key="3">
    <source>
        <dbReference type="EMBL" id="PKT73128.1"/>
    </source>
</evidence>
<name>A0A2I0ST77_9ACTN</name>
<dbReference type="AlphaFoldDB" id="A0A2I0ST77"/>
<dbReference type="RefSeq" id="WP_103549092.1">
    <property type="nucleotide sequence ID" value="NZ_JBHJSK010000001.1"/>
</dbReference>
<feature type="signal peptide" evidence="1">
    <location>
        <begin position="1"/>
        <end position="22"/>
    </location>
</feature>
<comment type="caution">
    <text evidence="3">The sequence shown here is derived from an EMBL/GenBank/DDBJ whole genome shotgun (WGS) entry which is preliminary data.</text>
</comment>
<dbReference type="InterPro" id="IPR006626">
    <property type="entry name" value="PbH1"/>
</dbReference>
<dbReference type="SUPFAM" id="SSF51126">
    <property type="entry name" value="Pectin lyase-like"/>
    <property type="match status" value="1"/>
</dbReference>
<accession>A0A2I0ST77</accession>
<gene>
    <name evidence="3" type="ORF">CW362_10370</name>
</gene>
<evidence type="ECO:0000259" key="2">
    <source>
        <dbReference type="Pfam" id="PF13229"/>
    </source>
</evidence>
<dbReference type="OrthoDB" id="339817at2"/>
<evidence type="ECO:0000313" key="4">
    <source>
        <dbReference type="Proteomes" id="UP000236178"/>
    </source>
</evidence>
<reference evidence="3 4" key="1">
    <citation type="submission" date="2017-12" db="EMBL/GenBank/DDBJ databases">
        <title>Streptomyces populusis sp. nov., a novel endophytic actinobacterium isolated from stems of Populus adenopoda Maxim.</title>
        <authorList>
            <person name="Wang Z."/>
        </authorList>
    </citation>
    <scope>NUCLEOTIDE SEQUENCE [LARGE SCALE GENOMIC DNA]</scope>
    <source>
        <strain evidence="3 4">A249</strain>
    </source>
</reference>
<keyword evidence="4" id="KW-1185">Reference proteome</keyword>
<feature type="domain" description="Right handed beta helix" evidence="2">
    <location>
        <begin position="96"/>
        <end position="239"/>
    </location>
</feature>
<dbReference type="SMART" id="SM00710">
    <property type="entry name" value="PbH1"/>
    <property type="match status" value="7"/>
</dbReference>
<dbReference type="Proteomes" id="UP000236178">
    <property type="component" value="Unassembled WGS sequence"/>
</dbReference>
<evidence type="ECO:0000256" key="1">
    <source>
        <dbReference type="SAM" id="SignalP"/>
    </source>
</evidence>
<dbReference type="InterPro" id="IPR039448">
    <property type="entry name" value="Beta_helix"/>
</dbReference>